<dbReference type="Pfam" id="PF12277">
    <property type="entry name" value="DUF3618"/>
    <property type="match status" value="1"/>
</dbReference>
<organism evidence="1 2">
    <name type="scientific">Amycolatopsis cihanbeyliensis</name>
    <dbReference type="NCBI Taxonomy" id="1128664"/>
    <lineage>
        <taxon>Bacteria</taxon>
        <taxon>Bacillati</taxon>
        <taxon>Actinomycetota</taxon>
        <taxon>Actinomycetes</taxon>
        <taxon>Pseudonocardiales</taxon>
        <taxon>Pseudonocardiaceae</taxon>
        <taxon>Amycolatopsis</taxon>
    </lineage>
</organism>
<dbReference type="EMBL" id="VFML01000001">
    <property type="protein sequence ID" value="TQJ01868.1"/>
    <property type="molecule type" value="Genomic_DNA"/>
</dbReference>
<comment type="caution">
    <text evidence="1">The sequence shown here is derived from an EMBL/GenBank/DDBJ whole genome shotgun (WGS) entry which is preliminary data.</text>
</comment>
<name>A0A542DFJ2_AMYCI</name>
<evidence type="ECO:0000313" key="1">
    <source>
        <dbReference type="EMBL" id="TQJ01868.1"/>
    </source>
</evidence>
<dbReference type="RefSeq" id="WP_141996671.1">
    <property type="nucleotide sequence ID" value="NZ_VFML01000001.1"/>
</dbReference>
<protein>
    <submittedName>
        <fullName evidence="1">Uncharacterized protein DUF3618</fullName>
    </submittedName>
</protein>
<proteinExistence type="predicted"/>
<accession>A0A542DFJ2</accession>
<dbReference type="OrthoDB" id="3538349at2"/>
<gene>
    <name evidence="1" type="ORF">FB471_1584</name>
</gene>
<evidence type="ECO:0000313" key="2">
    <source>
        <dbReference type="Proteomes" id="UP000320876"/>
    </source>
</evidence>
<dbReference type="AlphaFoldDB" id="A0A542DFJ2"/>
<sequence length="83" mass="9097">MSRHTERPEFPRDAREARADLELTRAELGDTVHELAQKANLPARAREKAGAATEQARPLLPALAGAVLLLLVVRGLRHRGAKD</sequence>
<reference evidence="1 2" key="1">
    <citation type="submission" date="2019-06" db="EMBL/GenBank/DDBJ databases">
        <title>Sequencing the genomes of 1000 actinobacteria strains.</title>
        <authorList>
            <person name="Klenk H.-P."/>
        </authorList>
    </citation>
    <scope>NUCLEOTIDE SEQUENCE [LARGE SCALE GENOMIC DNA]</scope>
    <source>
        <strain evidence="1 2">DSM 45679</strain>
    </source>
</reference>
<dbReference type="Proteomes" id="UP000320876">
    <property type="component" value="Unassembled WGS sequence"/>
</dbReference>
<keyword evidence="2" id="KW-1185">Reference proteome</keyword>
<dbReference type="InterPro" id="IPR022062">
    <property type="entry name" value="DUF3618"/>
</dbReference>